<proteinExistence type="predicted"/>
<dbReference type="EMBL" id="QUAJ01000010">
    <property type="protein sequence ID" value="REI41440.1"/>
    <property type="molecule type" value="Genomic_DNA"/>
</dbReference>
<keyword evidence="2" id="KW-1185">Reference proteome</keyword>
<comment type="caution">
    <text evidence="1">The sequence shown here is derived from an EMBL/GenBank/DDBJ whole genome shotgun (WGS) entry which is preliminary data.</text>
</comment>
<dbReference type="RefSeq" id="WP_114642188.1">
    <property type="nucleotide sequence ID" value="NZ_JAACIO010000011.1"/>
</dbReference>
<protein>
    <recommendedName>
        <fullName evidence="3">Rubredoxin</fullName>
    </recommendedName>
</protein>
<evidence type="ECO:0000313" key="2">
    <source>
        <dbReference type="Proteomes" id="UP000263486"/>
    </source>
</evidence>
<reference evidence="1 2" key="1">
    <citation type="submission" date="2018-08" db="EMBL/GenBank/DDBJ databases">
        <title>Draft genome sequence of Psychrilyobacter sp. strain SD5 isolated from Black Sea water.</title>
        <authorList>
            <person name="Yadav S."/>
            <person name="Villanueva L."/>
            <person name="Damste J.S.S."/>
        </authorList>
    </citation>
    <scope>NUCLEOTIDE SEQUENCE [LARGE SCALE GENOMIC DNA]</scope>
    <source>
        <strain evidence="1 2">SD5</strain>
    </source>
</reference>
<evidence type="ECO:0008006" key="3">
    <source>
        <dbReference type="Google" id="ProtNLM"/>
    </source>
</evidence>
<gene>
    <name evidence="1" type="ORF">DYH56_07160</name>
</gene>
<dbReference type="Proteomes" id="UP000263486">
    <property type="component" value="Unassembled WGS sequence"/>
</dbReference>
<organism evidence="1 2">
    <name type="scientific">Psychrilyobacter piezotolerans</name>
    <dbReference type="NCBI Taxonomy" id="2293438"/>
    <lineage>
        <taxon>Bacteria</taxon>
        <taxon>Fusobacteriati</taxon>
        <taxon>Fusobacteriota</taxon>
        <taxon>Fusobacteriia</taxon>
        <taxon>Fusobacteriales</taxon>
        <taxon>Fusobacteriaceae</taxon>
        <taxon>Psychrilyobacter</taxon>
    </lineage>
</organism>
<accession>A0ABX9KI01</accession>
<sequence length="46" mass="5207">MYVAGEKPDVGTYMCVMCYLELIIESDNEELPECPDCKAGIYKKVD</sequence>
<name>A0ABX9KI01_9FUSO</name>
<evidence type="ECO:0000313" key="1">
    <source>
        <dbReference type="EMBL" id="REI41440.1"/>
    </source>
</evidence>